<feature type="repeat" description="TPR" evidence="3">
    <location>
        <begin position="756"/>
        <end position="789"/>
    </location>
</feature>
<dbReference type="eggNOG" id="COG0457">
    <property type="taxonomic scope" value="Bacteria"/>
</dbReference>
<keyword evidence="5" id="KW-1185">Reference proteome</keyword>
<dbReference type="InterPro" id="IPR014266">
    <property type="entry name" value="PEP-CTERM_TPR_PrsT"/>
</dbReference>
<reference evidence="4 5" key="1">
    <citation type="submission" date="2013-06" db="EMBL/GenBank/DDBJ databases">
        <title>Draft genome sequence of Thauera terpenica.</title>
        <authorList>
            <person name="Liu B."/>
            <person name="Frostegard A.H."/>
            <person name="Shapleigh J.P."/>
        </authorList>
    </citation>
    <scope>NUCLEOTIDE SEQUENCE [LARGE SCALE GENOMIC DNA]</scope>
    <source>
        <strain evidence="4 5">58Eu</strain>
    </source>
</reference>
<dbReference type="PANTHER" id="PTHR45586">
    <property type="entry name" value="TPR REPEAT-CONTAINING PROTEIN PA4667"/>
    <property type="match status" value="1"/>
</dbReference>
<keyword evidence="1" id="KW-0677">Repeat</keyword>
<feature type="repeat" description="TPR" evidence="3">
    <location>
        <begin position="117"/>
        <end position="150"/>
    </location>
</feature>
<dbReference type="Proteomes" id="UP000015455">
    <property type="component" value="Unassembled WGS sequence"/>
</dbReference>
<dbReference type="Pfam" id="PF13432">
    <property type="entry name" value="TPR_16"/>
    <property type="match status" value="4"/>
</dbReference>
<evidence type="ECO:0000256" key="1">
    <source>
        <dbReference type="ARBA" id="ARBA00022737"/>
    </source>
</evidence>
<dbReference type="InterPro" id="IPR019734">
    <property type="entry name" value="TPR_rpt"/>
</dbReference>
<dbReference type="EMBL" id="ATJV01000056">
    <property type="protein sequence ID" value="EPZ15489.1"/>
    <property type="molecule type" value="Genomic_DNA"/>
</dbReference>
<dbReference type="Gene3D" id="1.25.40.10">
    <property type="entry name" value="Tetratricopeptide repeat domain"/>
    <property type="match status" value="6"/>
</dbReference>
<dbReference type="NCBIfam" id="TIGR02917">
    <property type="entry name" value="PEP_TPR_lipo"/>
    <property type="match status" value="1"/>
</dbReference>
<feature type="repeat" description="TPR" evidence="3">
    <location>
        <begin position="185"/>
        <end position="218"/>
    </location>
</feature>
<keyword evidence="2 3" id="KW-0802">TPR repeat</keyword>
<dbReference type="PANTHER" id="PTHR45586:SF1">
    <property type="entry name" value="LIPOPOLYSACCHARIDE ASSEMBLY PROTEIN B"/>
    <property type="match status" value="1"/>
</dbReference>
<comment type="caution">
    <text evidence="4">The sequence shown here is derived from an EMBL/GenBank/DDBJ whole genome shotgun (WGS) entry which is preliminary data.</text>
</comment>
<dbReference type="STRING" id="1348657.M622_15870"/>
<feature type="repeat" description="TPR" evidence="3">
    <location>
        <begin position="621"/>
        <end position="654"/>
    </location>
</feature>
<accession>T0ARM8</accession>
<dbReference type="PATRIC" id="fig|1348657.5.peg.2045"/>
<dbReference type="PROSITE" id="PS50005">
    <property type="entry name" value="TPR"/>
    <property type="match status" value="5"/>
</dbReference>
<protein>
    <submittedName>
        <fullName evidence="4">Uncharacterized protein</fullName>
    </submittedName>
</protein>
<organism evidence="4 5">
    <name type="scientific">Thauera terpenica 58Eu</name>
    <dbReference type="NCBI Taxonomy" id="1348657"/>
    <lineage>
        <taxon>Bacteria</taxon>
        <taxon>Pseudomonadati</taxon>
        <taxon>Pseudomonadota</taxon>
        <taxon>Betaproteobacteria</taxon>
        <taxon>Rhodocyclales</taxon>
        <taxon>Zoogloeaceae</taxon>
        <taxon>Thauera</taxon>
    </lineage>
</organism>
<evidence type="ECO:0000256" key="2">
    <source>
        <dbReference type="ARBA" id="ARBA00022803"/>
    </source>
</evidence>
<evidence type="ECO:0000256" key="3">
    <source>
        <dbReference type="PROSITE-ProRule" id="PRU00339"/>
    </source>
</evidence>
<evidence type="ECO:0000313" key="5">
    <source>
        <dbReference type="Proteomes" id="UP000015455"/>
    </source>
</evidence>
<dbReference type="AlphaFoldDB" id="T0ARM8"/>
<dbReference type="eggNOG" id="COG3063">
    <property type="taxonomic scope" value="Bacteria"/>
</dbReference>
<feature type="repeat" description="TPR" evidence="3">
    <location>
        <begin position="823"/>
        <end position="856"/>
    </location>
</feature>
<gene>
    <name evidence="4" type="ORF">M622_15870</name>
</gene>
<dbReference type="InterPro" id="IPR011990">
    <property type="entry name" value="TPR-like_helical_dom_sf"/>
</dbReference>
<sequence>MLLLGACAQDQSPTEQVEKARQHLADKSFSAASIELSNALQQDPQNRDARWLLAKTSLELGEWQKAERDALLAMGLGIPRAEALPVLARALLQQGNTDRLLTETSTLPNDASKSTQATLLSLRGAALLLKSDANEARIQFERAEGLDPDNPDVLLGMAQLHVLRADFEPARTLLEKALAQTPDLADGWSLLGDLELEQGNFEAAENAYDKAISARTYRSLELARRAHARLQQGKFKPAEADLDALSRQAGHPYVAYLRGLLYFNQQKFNEAAVAFETSITEAPAYLPSRLYLATTRLMLNQPEQALTHAEFIRSAAPGTREANVLVGLAEISKGEFAAARSALAAALKGKPDDVITLQMLASAALLEGDVRSGLGYAERLAVLHPDSRSVVSLLMLAQLMAGAAVPELPPGKADEYQSAFILALQAFRDDHFDDARARVKTLLSAYPDQIDPLGLDAAIDLASGQWPQARIKLQKVLDQQPTNRSARLNMAKLELNDHNYERVRELVGPITLSSPTDEASALLLVAAEHALGNAEAANLTLEKLIKANPAADTARALLARRHLNADAPDKALEVLRNLSDAQLAANPLFLELRGSAALAKNDATAARASFEHLVRVAPESARARFMLSESLLHGGQFLSAQRALDEALKLDPRYLPARIGEVRFLTHAKLFDKAAAAAKKLLQDFGELPEVLATSGWHALVTGDFVAAENNLGRAFAKTPNTELALELVRAQWGQKNYEAALSGLNTWIDAHPGDIAALLHLAGAHLSLGQEAEAVAAYQRVLKLEPNHIPSINNIAWLSRAQNPEEALRLARRALELAPEDPHVLDTLGMLYLERKDFAQAARFVTEASKASPKDMQIALNLARVQIAQGKMKDARETLGTVLKEGSGSPVAEHARKLVAELDARN</sequence>
<dbReference type="InterPro" id="IPR051012">
    <property type="entry name" value="CellSynth/LPSAsmb/PSIAsmb"/>
</dbReference>
<dbReference type="SMART" id="SM00028">
    <property type="entry name" value="TPR"/>
    <property type="match status" value="12"/>
</dbReference>
<dbReference type="Pfam" id="PF14559">
    <property type="entry name" value="TPR_19"/>
    <property type="match status" value="3"/>
</dbReference>
<evidence type="ECO:0000313" key="4">
    <source>
        <dbReference type="EMBL" id="EPZ15489.1"/>
    </source>
</evidence>
<proteinExistence type="predicted"/>
<name>T0ARM8_9RHOO</name>
<dbReference type="SUPFAM" id="SSF48452">
    <property type="entry name" value="TPR-like"/>
    <property type="match status" value="4"/>
</dbReference>